<dbReference type="AlphaFoldDB" id="A0AAV4UEH8"/>
<reference evidence="3 4" key="1">
    <citation type="submission" date="2021-06" db="EMBL/GenBank/DDBJ databases">
        <title>Caerostris darwini draft genome.</title>
        <authorList>
            <person name="Kono N."/>
            <person name="Arakawa K."/>
        </authorList>
    </citation>
    <scope>NUCLEOTIDE SEQUENCE [LARGE SCALE GENOMIC DNA]</scope>
</reference>
<evidence type="ECO:0000313" key="4">
    <source>
        <dbReference type="Proteomes" id="UP001054837"/>
    </source>
</evidence>
<dbReference type="InterPro" id="IPR009038">
    <property type="entry name" value="GOLD_dom"/>
</dbReference>
<dbReference type="Proteomes" id="UP001054837">
    <property type="component" value="Unassembled WGS sequence"/>
</dbReference>
<dbReference type="InterPro" id="IPR036865">
    <property type="entry name" value="CRAL-TRIO_dom_sf"/>
</dbReference>
<feature type="domain" description="CRAL-TRIO" evidence="1">
    <location>
        <begin position="116"/>
        <end position="288"/>
    </location>
</feature>
<sequence length="451" mass="50892">MRTFGLVSTVLSRIQVKRSSSSGRKKVANPTAKIDKAKEVEEEERAKLAELKEVLGDALPPQIQILHRSYTDDILLSILRARSLNVKDAARLYVTDKNMRRFLRLDEFLSDLNLPQIKLNLKYSVSGTIGFDKEGTLVRVINVGYSDAKGFITCLPTMDHFKLYIWFIERDIALQRAQNLKSGLKSERITYILNMEHLSLTKLMDKSTIEAGLLALKLLQDHYQDIEKVVYIVNAPSYFNSSIIKLFKPVIKENLNQRLKVLDKDDILEYIDADVLPTYLGGNRVDSNGDPDCKELIGFGGTIDDEYYPTNFLSPEDPGVECVTVPAGSAVCLRYKVTEVGSTLNWHIQTKENDLGIAVFLDKNEEDPEANDGSHKKKKDVDVSKLEPLTPYIRSQCQLIPETGVTTAWFTGTVVLQLDNSYSWMSAKEAIVRVTVDPPVKKSNNKNEKKK</sequence>
<dbReference type="SUPFAM" id="SSF101576">
    <property type="entry name" value="Supernatant protein factor (SPF), C-terminal domain"/>
    <property type="match status" value="1"/>
</dbReference>
<evidence type="ECO:0000313" key="3">
    <source>
        <dbReference type="EMBL" id="GIY56177.1"/>
    </source>
</evidence>
<dbReference type="SUPFAM" id="SSF46938">
    <property type="entry name" value="CRAL/TRIO N-terminal domain"/>
    <property type="match status" value="1"/>
</dbReference>
<proteinExistence type="predicted"/>
<dbReference type="GO" id="GO:0005737">
    <property type="term" value="C:cytoplasm"/>
    <property type="evidence" value="ECO:0007669"/>
    <property type="project" value="TreeGrafter"/>
</dbReference>
<dbReference type="PROSITE" id="PS50866">
    <property type="entry name" value="GOLD"/>
    <property type="match status" value="1"/>
</dbReference>
<organism evidence="3 4">
    <name type="scientific">Caerostris darwini</name>
    <dbReference type="NCBI Taxonomy" id="1538125"/>
    <lineage>
        <taxon>Eukaryota</taxon>
        <taxon>Metazoa</taxon>
        <taxon>Ecdysozoa</taxon>
        <taxon>Arthropoda</taxon>
        <taxon>Chelicerata</taxon>
        <taxon>Arachnida</taxon>
        <taxon>Araneae</taxon>
        <taxon>Araneomorphae</taxon>
        <taxon>Entelegynae</taxon>
        <taxon>Araneoidea</taxon>
        <taxon>Araneidae</taxon>
        <taxon>Caerostris</taxon>
    </lineage>
</organism>
<dbReference type="Pfam" id="PF00650">
    <property type="entry name" value="CRAL_TRIO"/>
    <property type="match status" value="1"/>
</dbReference>
<dbReference type="PANTHER" id="PTHR23324:SF87">
    <property type="entry name" value="CRAL-TRIO DOMAIN-CONTAINING PROTEIN C34C12.6"/>
    <property type="match status" value="1"/>
</dbReference>
<dbReference type="InterPro" id="IPR036273">
    <property type="entry name" value="CRAL/TRIO_N_dom_sf"/>
</dbReference>
<dbReference type="InterPro" id="IPR001251">
    <property type="entry name" value="CRAL-TRIO_dom"/>
</dbReference>
<dbReference type="Gene3D" id="2.60.120.680">
    <property type="entry name" value="GOLD domain"/>
    <property type="match status" value="1"/>
</dbReference>
<dbReference type="SUPFAM" id="SSF52087">
    <property type="entry name" value="CRAL/TRIO domain"/>
    <property type="match status" value="1"/>
</dbReference>
<dbReference type="EMBL" id="BPLQ01011166">
    <property type="protein sequence ID" value="GIY56177.1"/>
    <property type="molecule type" value="Genomic_DNA"/>
</dbReference>
<accession>A0AAV4UEH8</accession>
<keyword evidence="4" id="KW-1185">Reference proteome</keyword>
<evidence type="ECO:0000259" key="1">
    <source>
        <dbReference type="PROSITE" id="PS50191"/>
    </source>
</evidence>
<evidence type="ECO:0000259" key="2">
    <source>
        <dbReference type="PROSITE" id="PS50866"/>
    </source>
</evidence>
<dbReference type="PANTHER" id="PTHR23324">
    <property type="entry name" value="SEC14 RELATED PROTEIN"/>
    <property type="match status" value="1"/>
</dbReference>
<gene>
    <name evidence="3" type="ORF">CDAR_166811</name>
</gene>
<dbReference type="Gene3D" id="3.40.525.10">
    <property type="entry name" value="CRAL-TRIO lipid binding domain"/>
    <property type="match status" value="1"/>
</dbReference>
<comment type="caution">
    <text evidence="3">The sequence shown here is derived from an EMBL/GenBank/DDBJ whole genome shotgun (WGS) entry which is preliminary data.</text>
</comment>
<dbReference type="InterPro" id="IPR051064">
    <property type="entry name" value="SEC14/CRAL-TRIO_domain"/>
</dbReference>
<dbReference type="SMART" id="SM00516">
    <property type="entry name" value="SEC14"/>
    <property type="match status" value="1"/>
</dbReference>
<dbReference type="CDD" id="cd00170">
    <property type="entry name" value="SEC14"/>
    <property type="match status" value="1"/>
</dbReference>
<name>A0AAV4UEH8_9ARAC</name>
<dbReference type="PROSITE" id="PS50191">
    <property type="entry name" value="CRAL_TRIO"/>
    <property type="match status" value="1"/>
</dbReference>
<protein>
    <submittedName>
        <fullName evidence="3">Retinal-binding protein</fullName>
    </submittedName>
</protein>
<feature type="domain" description="GOLD" evidence="2">
    <location>
        <begin position="316"/>
        <end position="438"/>
    </location>
</feature>
<dbReference type="InterPro" id="IPR036598">
    <property type="entry name" value="GOLD_dom_sf"/>
</dbReference>